<feature type="region of interest" description="Disordered" evidence="1">
    <location>
        <begin position="139"/>
        <end position="188"/>
    </location>
</feature>
<evidence type="ECO:0000313" key="2">
    <source>
        <dbReference type="EMBL" id="MEX0380445.1"/>
    </source>
</evidence>
<name>A0ABV3S304_9LACO</name>
<sequence length="188" mass="20620">MAFTFNSNDIQMARKQVGFLGDYNVSIVSAEFKGLNKVQQEYFVLHLEIADGTEKGAQLIHTFMDDSKAEKAFRYREINALISGIGGIQDGQSFELKDVATFLPNKKLAVRVGKFDKDFYNGKTIYKPQITNFAQLMSESKPDVAQPRPQTDSSAQSSASSQTGITDPFAGMAEPTNSASAMPVDPFA</sequence>
<accession>A0ABV3S304</accession>
<organism evidence="2 3">
    <name type="scientific">Leuconostoc aquikimchii</name>
    <dbReference type="NCBI Taxonomy" id="3236804"/>
    <lineage>
        <taxon>Bacteria</taxon>
        <taxon>Bacillati</taxon>
        <taxon>Bacillota</taxon>
        <taxon>Bacilli</taxon>
        <taxon>Lactobacillales</taxon>
        <taxon>Lactobacillaceae</taxon>
        <taxon>Leuconostoc</taxon>
    </lineage>
</organism>
<dbReference type="InterPro" id="IPR007731">
    <property type="entry name" value="DUF669"/>
</dbReference>
<gene>
    <name evidence="2" type="ORF">AB3K24_03655</name>
</gene>
<evidence type="ECO:0000313" key="3">
    <source>
        <dbReference type="Proteomes" id="UP001556617"/>
    </source>
</evidence>
<reference evidence="2 3" key="1">
    <citation type="submission" date="2024-07" db="EMBL/GenBank/DDBJ databases">
        <authorList>
            <person name="Yun M."/>
        </authorList>
    </citation>
    <scope>NUCLEOTIDE SEQUENCE [LARGE SCALE GENOMIC DNA]</scope>
    <source>
        <strain evidence="2 3">MS01</strain>
    </source>
</reference>
<dbReference type="RefSeq" id="WP_367973850.1">
    <property type="nucleotide sequence ID" value="NZ_JBFPEQ010000001.1"/>
</dbReference>
<dbReference type="Pfam" id="PF05037">
    <property type="entry name" value="DUF669"/>
    <property type="match status" value="1"/>
</dbReference>
<protein>
    <submittedName>
        <fullName evidence="2">DUF669 domain-containing protein</fullName>
    </submittedName>
</protein>
<evidence type="ECO:0000256" key="1">
    <source>
        <dbReference type="SAM" id="MobiDB-lite"/>
    </source>
</evidence>
<comment type="caution">
    <text evidence="2">The sequence shown here is derived from an EMBL/GenBank/DDBJ whole genome shotgun (WGS) entry which is preliminary data.</text>
</comment>
<dbReference type="Proteomes" id="UP001556617">
    <property type="component" value="Unassembled WGS sequence"/>
</dbReference>
<dbReference type="EMBL" id="JBFPER010000001">
    <property type="protein sequence ID" value="MEX0380445.1"/>
    <property type="molecule type" value="Genomic_DNA"/>
</dbReference>
<proteinExistence type="predicted"/>
<keyword evidence="3" id="KW-1185">Reference proteome</keyword>
<feature type="compositionally biased region" description="Low complexity" evidence="1">
    <location>
        <begin position="153"/>
        <end position="162"/>
    </location>
</feature>